<organism evidence="2 3">
    <name type="scientific">Microvirga thermotolerans</name>
    <dbReference type="NCBI Taxonomy" id="2651334"/>
    <lineage>
        <taxon>Bacteria</taxon>
        <taxon>Pseudomonadati</taxon>
        <taxon>Pseudomonadota</taxon>
        <taxon>Alphaproteobacteria</taxon>
        <taxon>Hyphomicrobiales</taxon>
        <taxon>Methylobacteriaceae</taxon>
        <taxon>Microvirga</taxon>
    </lineage>
</organism>
<proteinExistence type="predicted"/>
<dbReference type="KEGG" id="mico:GDR74_10190"/>
<feature type="domain" description="Shedu protein SduA C-terminal" evidence="1">
    <location>
        <begin position="181"/>
        <end position="357"/>
    </location>
</feature>
<gene>
    <name evidence="2" type="ORF">GDR74_10190</name>
</gene>
<evidence type="ECO:0000259" key="1">
    <source>
        <dbReference type="Pfam" id="PF14082"/>
    </source>
</evidence>
<evidence type="ECO:0000313" key="2">
    <source>
        <dbReference type="EMBL" id="QFU16567.1"/>
    </source>
</evidence>
<dbReference type="Pfam" id="PF14082">
    <property type="entry name" value="SduA_C"/>
    <property type="match status" value="1"/>
</dbReference>
<keyword evidence="3" id="KW-1185">Reference proteome</keyword>
<dbReference type="AlphaFoldDB" id="A0A5P9JVD0"/>
<accession>A0A5P9JVD0</accession>
<dbReference type="EMBL" id="CP045423">
    <property type="protein sequence ID" value="QFU16567.1"/>
    <property type="molecule type" value="Genomic_DNA"/>
</dbReference>
<dbReference type="Proteomes" id="UP000325614">
    <property type="component" value="Chromosome"/>
</dbReference>
<reference evidence="2 3" key="1">
    <citation type="submission" date="2019-10" db="EMBL/GenBank/DDBJ databases">
        <title>Isolation, Identification of Microvirga thermotolerans HR1, a novel thermophilic bacterium and Comparative Genomics of the genus Microvirga.</title>
        <authorList>
            <person name="Li J."/>
            <person name="Zhang W."/>
            <person name="Lin M."/>
            <person name="Wang J."/>
        </authorList>
    </citation>
    <scope>NUCLEOTIDE SEQUENCE [LARGE SCALE GENOMIC DNA]</scope>
    <source>
        <strain evidence="2 3">HR1</strain>
    </source>
</reference>
<name>A0A5P9JVD0_9HYPH</name>
<sequence length="373" mass="42413">MDDKRLRRPPAQTFISKAFPDGLTGKKVRIATRKTGSPEDYSFAIIKDDLSIRVSPGSGKEIKANFFETEGGIRVLTIQKFNKVSGPSDRDYFSFVGREIDALAEFILHFNGKRATAISDDDARRVVTENEELLGAILESETLKRDLVAVGYRRKQLGIFERLLSDQEYFELLRERKKTTPEGLWQRFFEANSWIFGYGLSYQFLTNLDDRKLEQSVRGNDLLGSGKRVDALMKTQAYINAVCFIEIKRHDTPLLASQPYRADVWAPSAELVGGVSQVQVTVDKAIDQLGKSFETLDGEGNPLGETLFNFEPRSFLVVGSLSELQTENGVNKSKYRSFELYRRNVRRPEIITFDEVLYRAKFIVDDGITRSQE</sequence>
<protein>
    <submittedName>
        <fullName evidence="2">DUF4263 domain-containing protein</fullName>
    </submittedName>
</protein>
<dbReference type="InterPro" id="IPR025359">
    <property type="entry name" value="SduA_C"/>
</dbReference>
<evidence type="ECO:0000313" key="3">
    <source>
        <dbReference type="Proteomes" id="UP000325614"/>
    </source>
</evidence>
<dbReference type="RefSeq" id="WP_152586210.1">
    <property type="nucleotide sequence ID" value="NZ_CP045423.1"/>
</dbReference>